<feature type="non-terminal residue" evidence="1">
    <location>
        <position position="1"/>
    </location>
</feature>
<evidence type="ECO:0000313" key="2">
    <source>
        <dbReference type="Proteomes" id="UP000681720"/>
    </source>
</evidence>
<protein>
    <submittedName>
        <fullName evidence="1">Uncharacterized protein</fullName>
    </submittedName>
</protein>
<reference evidence="1" key="1">
    <citation type="submission" date="2021-02" db="EMBL/GenBank/DDBJ databases">
        <authorList>
            <person name="Nowell W R."/>
        </authorList>
    </citation>
    <scope>NUCLEOTIDE SEQUENCE</scope>
</reference>
<dbReference type="EMBL" id="CAJOBJ010200220">
    <property type="protein sequence ID" value="CAF4980955.1"/>
    <property type="molecule type" value="Genomic_DNA"/>
</dbReference>
<comment type="caution">
    <text evidence="1">The sequence shown here is derived from an EMBL/GenBank/DDBJ whole genome shotgun (WGS) entry which is preliminary data.</text>
</comment>
<gene>
    <name evidence="1" type="ORF">GIL414_LOCUS56027</name>
</gene>
<organism evidence="1 2">
    <name type="scientific">Rotaria magnacalcarata</name>
    <dbReference type="NCBI Taxonomy" id="392030"/>
    <lineage>
        <taxon>Eukaryota</taxon>
        <taxon>Metazoa</taxon>
        <taxon>Spiralia</taxon>
        <taxon>Gnathifera</taxon>
        <taxon>Rotifera</taxon>
        <taxon>Eurotatoria</taxon>
        <taxon>Bdelloidea</taxon>
        <taxon>Philodinida</taxon>
        <taxon>Philodinidae</taxon>
        <taxon>Rotaria</taxon>
    </lineage>
</organism>
<evidence type="ECO:0000313" key="1">
    <source>
        <dbReference type="EMBL" id="CAF4980955.1"/>
    </source>
</evidence>
<proteinExistence type="predicted"/>
<accession>A0A8S3D9Q5</accession>
<sequence>FDSPWLATNMSLIVFEGVWNKECEP</sequence>
<dbReference type="Proteomes" id="UP000681720">
    <property type="component" value="Unassembled WGS sequence"/>
</dbReference>
<name>A0A8S3D9Q5_9BILA</name>
<dbReference type="AlphaFoldDB" id="A0A8S3D9Q5"/>